<dbReference type="Proteomes" id="UP000182835">
    <property type="component" value="Unassembled WGS sequence"/>
</dbReference>
<dbReference type="InterPro" id="IPR052777">
    <property type="entry name" value="Acetyltransferase_Enz"/>
</dbReference>
<dbReference type="InterPro" id="IPR000182">
    <property type="entry name" value="GNAT_dom"/>
</dbReference>
<gene>
    <name evidence="2" type="ORF">RU96_GL001262</name>
</gene>
<reference evidence="2 3" key="1">
    <citation type="submission" date="2014-12" db="EMBL/GenBank/DDBJ databases">
        <title>Draft genome sequences of 29 type strains of Enterococci.</title>
        <authorList>
            <person name="Zhong Z."/>
            <person name="Sun Z."/>
            <person name="Liu W."/>
            <person name="Zhang W."/>
            <person name="Zhang H."/>
        </authorList>
    </citation>
    <scope>NUCLEOTIDE SEQUENCE [LARGE SCALE GENOMIC DNA]</scope>
    <source>
        <strain evidence="2 3">DSM 21207</strain>
    </source>
</reference>
<dbReference type="PROSITE" id="PS51186">
    <property type="entry name" value="GNAT"/>
    <property type="match status" value="1"/>
</dbReference>
<dbReference type="OrthoDB" id="5419426at2"/>
<organism evidence="2 3">
    <name type="scientific">Enterococcus canintestini</name>
    <dbReference type="NCBI Taxonomy" id="317010"/>
    <lineage>
        <taxon>Bacteria</taxon>
        <taxon>Bacillati</taxon>
        <taxon>Bacillota</taxon>
        <taxon>Bacilli</taxon>
        <taxon>Lactobacillales</taxon>
        <taxon>Enterococcaceae</taxon>
        <taxon>Enterococcus</taxon>
    </lineage>
</organism>
<accession>A0A1L8R3G6</accession>
<dbReference type="EMBL" id="JXKG01000021">
    <property type="protein sequence ID" value="OJG14257.1"/>
    <property type="molecule type" value="Genomic_DNA"/>
</dbReference>
<dbReference type="CDD" id="cd04301">
    <property type="entry name" value="NAT_SF"/>
    <property type="match status" value="1"/>
</dbReference>
<evidence type="ECO:0000313" key="2">
    <source>
        <dbReference type="EMBL" id="OJG14257.1"/>
    </source>
</evidence>
<protein>
    <recommendedName>
        <fullName evidence="1">N-acetyltransferase domain-containing protein</fullName>
    </recommendedName>
</protein>
<sequence length="158" mass="18090">MYIRPIKKTDDAPLAKIIRTNLEFFNLAIPGTAFYDPELDHLSLYYGKSPRRNYFVGIENNELVGGIGIAEFLMDKNICELQKLYLKDDAKGKGYSHQLMNTALNFAKEAGYTAVYLESHHRLTAALKLYQKYDFKILAKPLAPSPHNAMDRFLLKEL</sequence>
<evidence type="ECO:0000313" key="3">
    <source>
        <dbReference type="Proteomes" id="UP000182835"/>
    </source>
</evidence>
<feature type="domain" description="N-acetyltransferase" evidence="1">
    <location>
        <begin position="1"/>
        <end position="155"/>
    </location>
</feature>
<dbReference type="AlphaFoldDB" id="A0A1L8R3G6"/>
<dbReference type="InterPro" id="IPR016181">
    <property type="entry name" value="Acyl_CoA_acyltransferase"/>
</dbReference>
<name>A0A1L8R3G6_9ENTE</name>
<dbReference type="SUPFAM" id="SSF55729">
    <property type="entry name" value="Acyl-CoA N-acyltransferases (Nat)"/>
    <property type="match status" value="1"/>
</dbReference>
<dbReference type="PANTHER" id="PTHR43305:SF1">
    <property type="entry name" value="FAMILY N-ACETYLTRANSFERASE, PUTATIVE (AFU_ORTHOLOGUE AFUA_2G01380)-RELATED"/>
    <property type="match status" value="1"/>
</dbReference>
<evidence type="ECO:0000259" key="1">
    <source>
        <dbReference type="PROSITE" id="PS51186"/>
    </source>
</evidence>
<dbReference type="STRING" id="317010.RU96_GL001262"/>
<comment type="caution">
    <text evidence="2">The sequence shown here is derived from an EMBL/GenBank/DDBJ whole genome shotgun (WGS) entry which is preliminary data.</text>
</comment>
<dbReference type="RefSeq" id="WP_071865492.1">
    <property type="nucleotide sequence ID" value="NZ_JBHLVQ010000008.1"/>
</dbReference>
<proteinExistence type="predicted"/>
<dbReference type="GO" id="GO:0016747">
    <property type="term" value="F:acyltransferase activity, transferring groups other than amino-acyl groups"/>
    <property type="evidence" value="ECO:0007669"/>
    <property type="project" value="InterPro"/>
</dbReference>
<dbReference type="PANTHER" id="PTHR43305">
    <property type="entry name" value="FAMILY N-ACETYLTRANSFERASE, PUTATIVE (AFU_ORTHOLOGUE AFUA_2G01380)-RELATED"/>
    <property type="match status" value="1"/>
</dbReference>
<dbReference type="Gene3D" id="3.40.630.30">
    <property type="match status" value="1"/>
</dbReference>
<dbReference type="Pfam" id="PF00583">
    <property type="entry name" value="Acetyltransf_1"/>
    <property type="match status" value="1"/>
</dbReference>